<evidence type="ECO:0000313" key="3">
    <source>
        <dbReference type="Proteomes" id="UP000663651"/>
    </source>
</evidence>
<evidence type="ECO:0008006" key="4">
    <source>
        <dbReference type="Google" id="ProtNLM"/>
    </source>
</evidence>
<feature type="signal peptide" evidence="1">
    <location>
        <begin position="1"/>
        <end position="27"/>
    </location>
</feature>
<gene>
    <name evidence="2" type="ORF">JZM60_15605</name>
</gene>
<evidence type="ECO:0000256" key="1">
    <source>
        <dbReference type="SAM" id="SignalP"/>
    </source>
</evidence>
<organism evidence="2 3">
    <name type="scientific">Geobacter benzoatilyticus</name>
    <dbReference type="NCBI Taxonomy" id="2815309"/>
    <lineage>
        <taxon>Bacteria</taxon>
        <taxon>Pseudomonadati</taxon>
        <taxon>Thermodesulfobacteriota</taxon>
        <taxon>Desulfuromonadia</taxon>
        <taxon>Geobacterales</taxon>
        <taxon>Geobacteraceae</taxon>
        <taxon>Geobacter</taxon>
    </lineage>
</organism>
<keyword evidence="1" id="KW-0732">Signal</keyword>
<dbReference type="EMBL" id="CP071382">
    <property type="protein sequence ID" value="QSV45522.1"/>
    <property type="molecule type" value="Genomic_DNA"/>
</dbReference>
<accession>A0ABX7Q282</accession>
<dbReference type="Proteomes" id="UP000663651">
    <property type="component" value="Chromosome"/>
</dbReference>
<feature type="chain" id="PRO_5047506616" description="DUF5666 domain-containing protein" evidence="1">
    <location>
        <begin position="28"/>
        <end position="106"/>
    </location>
</feature>
<sequence>MKKAVSVIMMAAFMALSIVSFSGVASAEEVKMIGVIQKIEMKGAKEAVVTLKDNKTGKNVEIVVTDDLTLDKFKDKRIKLDDEIRCKYDNAGGKNTSKLFRKTAGC</sequence>
<keyword evidence="3" id="KW-1185">Reference proteome</keyword>
<protein>
    <recommendedName>
        <fullName evidence="4">DUF5666 domain-containing protein</fullName>
    </recommendedName>
</protein>
<reference evidence="2 3" key="1">
    <citation type="submission" date="2021-03" db="EMBL/GenBank/DDBJ databases">
        <title>Geobacter metallireducens gen. nov. sp. nov., a microorganism capable of coupling the complete oxidation of organic compounds to the reduction of iron and other metals.</title>
        <authorList>
            <person name="Li Y."/>
        </authorList>
    </citation>
    <scope>NUCLEOTIDE SEQUENCE [LARGE SCALE GENOMIC DNA]</scope>
    <source>
        <strain evidence="2 3">Jerry-YX</strain>
    </source>
</reference>
<proteinExistence type="predicted"/>
<dbReference type="RefSeq" id="WP_207163315.1">
    <property type="nucleotide sequence ID" value="NZ_CP071382.1"/>
</dbReference>
<evidence type="ECO:0000313" key="2">
    <source>
        <dbReference type="EMBL" id="QSV45522.1"/>
    </source>
</evidence>
<name>A0ABX7Q282_9BACT</name>